<gene>
    <name evidence="2" type="ORF">FBZ90_11751</name>
</gene>
<keyword evidence="1" id="KW-0732">Signal</keyword>
<keyword evidence="3" id="KW-1185">Reference proteome</keyword>
<dbReference type="Proteomes" id="UP000315751">
    <property type="component" value="Unassembled WGS sequence"/>
</dbReference>
<accession>A0A560GSR1</accession>
<protein>
    <submittedName>
        <fullName evidence="2">Uncharacterized protein</fullName>
    </submittedName>
</protein>
<organism evidence="2 3">
    <name type="scientific">Nitrospirillum amazonense</name>
    <dbReference type="NCBI Taxonomy" id="28077"/>
    <lineage>
        <taxon>Bacteria</taxon>
        <taxon>Pseudomonadati</taxon>
        <taxon>Pseudomonadota</taxon>
        <taxon>Alphaproteobacteria</taxon>
        <taxon>Rhodospirillales</taxon>
        <taxon>Azospirillaceae</taxon>
        <taxon>Nitrospirillum</taxon>
    </lineage>
</organism>
<feature type="signal peptide" evidence="1">
    <location>
        <begin position="1"/>
        <end position="23"/>
    </location>
</feature>
<dbReference type="EMBL" id="VITR01000017">
    <property type="protein sequence ID" value="TWB36490.1"/>
    <property type="molecule type" value="Genomic_DNA"/>
</dbReference>
<dbReference type="RefSeq" id="WP_145735424.1">
    <property type="nucleotide sequence ID" value="NZ_VITR01000017.1"/>
</dbReference>
<sequence>MKPIHALAVALPMVLGSSPDAQSGPPFWQKTWTVTAIEGATSIDRASLSSTIGLQIVMKADALTDPLAEDCTRALSYDDIKSRPIADLNQHFGANWTWPSFSGTQVTYGWVRCDGSNVGAFAFVDPQKAYLFYEAGAILVLK</sequence>
<reference evidence="2 3" key="1">
    <citation type="submission" date="2019-06" db="EMBL/GenBank/DDBJ databases">
        <title>Genomic Encyclopedia of Type Strains, Phase IV (KMG-V): Genome sequencing to study the core and pangenomes of soil and plant-associated prokaryotes.</title>
        <authorList>
            <person name="Whitman W."/>
        </authorList>
    </citation>
    <scope>NUCLEOTIDE SEQUENCE [LARGE SCALE GENOMIC DNA]</scope>
    <source>
        <strain evidence="2 3">BR 11622</strain>
    </source>
</reference>
<evidence type="ECO:0000313" key="2">
    <source>
        <dbReference type="EMBL" id="TWB36490.1"/>
    </source>
</evidence>
<dbReference type="OrthoDB" id="4822551at2"/>
<name>A0A560GSR1_9PROT</name>
<feature type="chain" id="PRO_5022198667" evidence="1">
    <location>
        <begin position="24"/>
        <end position="142"/>
    </location>
</feature>
<evidence type="ECO:0000256" key="1">
    <source>
        <dbReference type="SAM" id="SignalP"/>
    </source>
</evidence>
<dbReference type="AlphaFoldDB" id="A0A560GSR1"/>
<proteinExistence type="predicted"/>
<evidence type="ECO:0000313" key="3">
    <source>
        <dbReference type="Proteomes" id="UP000315751"/>
    </source>
</evidence>
<comment type="caution">
    <text evidence="2">The sequence shown here is derived from an EMBL/GenBank/DDBJ whole genome shotgun (WGS) entry which is preliminary data.</text>
</comment>